<sequence>MGVVLDLPNSNNMVKQPQIPESILTNWVEEKMMRRNGSNTIFCIWLFAGHASRVGLIYILSALCGSLTAALFLRNRPTVGSSGATFGLLGTMLAALIHLSCCLAGLLANILLGLMPLINCFANIGGITAGLLLGLLIPHVNDVAEDGLDKHGSKKSIYMKRKFVLVACLCIFVFIVAGGVIALHSMNFNQECQGCHSSGINIGVQYLFMLLSIPLLVNFTLQGEEEAAVIRLRSLDHLERRLTAARNEYNDTSEILNRAKGSSESKKKLSKIEKKLSVLALSVDAAQTKFDQTRDFVSRRPTVQSVQDLELVRRYLPQVTAVFSSGSLRNSLNREKLAEVAEKAARMSLSFD</sequence>
<dbReference type="InterPro" id="IPR035952">
    <property type="entry name" value="Rhomboid-like_sf"/>
</dbReference>
<keyword evidence="6" id="KW-0645">Protease</keyword>
<feature type="transmembrane region" description="Helical" evidence="6">
    <location>
        <begin position="85"/>
        <end position="108"/>
    </location>
</feature>
<comment type="caution">
    <text evidence="6">Lacks conserved residue(s) required for the propagation of feature annotation.</text>
</comment>
<dbReference type="PANTHER" id="PTHR22936:SF75">
    <property type="entry name" value="RHOMBOID-LIKE PROTEIN 8"/>
    <property type="match status" value="1"/>
</dbReference>
<name>A0A7N0TKJ0_KALFE</name>
<dbReference type="GO" id="GO:0006508">
    <property type="term" value="P:proteolysis"/>
    <property type="evidence" value="ECO:0007669"/>
    <property type="project" value="UniProtKB-KW"/>
</dbReference>
<evidence type="ECO:0000256" key="5">
    <source>
        <dbReference type="ARBA" id="ARBA00023136"/>
    </source>
</evidence>
<feature type="transmembrane region" description="Helical" evidence="6">
    <location>
        <begin position="55"/>
        <end position="73"/>
    </location>
</feature>
<keyword evidence="6" id="KW-0378">Hydrolase</keyword>
<dbReference type="SUPFAM" id="SSF144091">
    <property type="entry name" value="Rhomboid-like"/>
    <property type="match status" value="1"/>
</dbReference>
<dbReference type="Pfam" id="PF01694">
    <property type="entry name" value="Rhomboid"/>
    <property type="match status" value="1"/>
</dbReference>
<dbReference type="Gramene" id="Kaladp0039s0372.1.v1.1">
    <property type="protein sequence ID" value="Kaladp0039s0372.1.v1.1"/>
    <property type="gene ID" value="Kaladp0039s0372.v1.1"/>
</dbReference>
<accession>A0A7N0TKJ0</accession>
<evidence type="ECO:0000313" key="8">
    <source>
        <dbReference type="EnsemblPlants" id="Kaladp0039s0372.1.v1.1"/>
    </source>
</evidence>
<dbReference type="Proteomes" id="UP000594263">
    <property type="component" value="Unplaced"/>
</dbReference>
<dbReference type="InterPro" id="IPR022764">
    <property type="entry name" value="Peptidase_S54_rhomboid_dom"/>
</dbReference>
<keyword evidence="4 6" id="KW-1133">Transmembrane helix</keyword>
<comment type="function">
    <text evidence="6">Serine protease involved in intramembrane proteolysis.</text>
</comment>
<comment type="similarity">
    <text evidence="2 6">Belongs to the peptidase S54 family.</text>
</comment>
<dbReference type="GO" id="GO:0004252">
    <property type="term" value="F:serine-type endopeptidase activity"/>
    <property type="evidence" value="ECO:0007669"/>
    <property type="project" value="InterPro"/>
</dbReference>
<evidence type="ECO:0000313" key="9">
    <source>
        <dbReference type="Proteomes" id="UP000594263"/>
    </source>
</evidence>
<organism evidence="8 9">
    <name type="scientific">Kalanchoe fedtschenkoi</name>
    <name type="common">Lavender scallops</name>
    <name type="synonym">South American air plant</name>
    <dbReference type="NCBI Taxonomy" id="63787"/>
    <lineage>
        <taxon>Eukaryota</taxon>
        <taxon>Viridiplantae</taxon>
        <taxon>Streptophyta</taxon>
        <taxon>Embryophyta</taxon>
        <taxon>Tracheophyta</taxon>
        <taxon>Spermatophyta</taxon>
        <taxon>Magnoliopsida</taxon>
        <taxon>eudicotyledons</taxon>
        <taxon>Gunneridae</taxon>
        <taxon>Pentapetalae</taxon>
        <taxon>Saxifragales</taxon>
        <taxon>Crassulaceae</taxon>
        <taxon>Kalanchoe</taxon>
    </lineage>
</organism>
<dbReference type="PANTHER" id="PTHR22936">
    <property type="entry name" value="RHOMBOID-RELATED"/>
    <property type="match status" value="1"/>
</dbReference>
<dbReference type="EnsemblPlants" id="Kaladp0039s0372.1.v1.1">
    <property type="protein sequence ID" value="Kaladp0039s0372.1.v1.1"/>
    <property type="gene ID" value="Kaladp0039s0372.v1.1"/>
</dbReference>
<proteinExistence type="inferred from homology"/>
<evidence type="ECO:0000256" key="3">
    <source>
        <dbReference type="ARBA" id="ARBA00022692"/>
    </source>
</evidence>
<protein>
    <recommendedName>
        <fullName evidence="6">RHOMBOID-like protein</fullName>
        <ecNumber evidence="6">3.4.21.105</ecNumber>
    </recommendedName>
</protein>
<dbReference type="EC" id="3.4.21.105" evidence="6"/>
<dbReference type="Gene3D" id="1.20.1540.10">
    <property type="entry name" value="Rhomboid-like"/>
    <property type="match status" value="1"/>
</dbReference>
<evidence type="ECO:0000256" key="2">
    <source>
        <dbReference type="ARBA" id="ARBA00009045"/>
    </source>
</evidence>
<feature type="transmembrane region" description="Helical" evidence="6">
    <location>
        <begin position="203"/>
        <end position="221"/>
    </location>
</feature>
<feature type="domain" description="Peptidase S54 rhomboid" evidence="7">
    <location>
        <begin position="52"/>
        <end position="137"/>
    </location>
</feature>
<evidence type="ECO:0000256" key="6">
    <source>
        <dbReference type="RuleBase" id="RU362115"/>
    </source>
</evidence>
<keyword evidence="5 6" id="KW-0472">Membrane</keyword>
<dbReference type="InterPro" id="IPR002610">
    <property type="entry name" value="Peptidase_S54_rhomboid-like"/>
</dbReference>
<feature type="transmembrane region" description="Helical" evidence="6">
    <location>
        <begin position="163"/>
        <end position="183"/>
    </location>
</feature>
<keyword evidence="3 6" id="KW-0812">Transmembrane</keyword>
<reference evidence="8" key="1">
    <citation type="submission" date="2021-01" db="UniProtKB">
        <authorList>
            <consortium name="EnsemblPlants"/>
        </authorList>
    </citation>
    <scope>IDENTIFICATION</scope>
</reference>
<evidence type="ECO:0000256" key="4">
    <source>
        <dbReference type="ARBA" id="ARBA00022989"/>
    </source>
</evidence>
<dbReference type="GO" id="GO:0016020">
    <property type="term" value="C:membrane"/>
    <property type="evidence" value="ECO:0007669"/>
    <property type="project" value="UniProtKB-SubCell"/>
</dbReference>
<evidence type="ECO:0000259" key="7">
    <source>
        <dbReference type="Pfam" id="PF01694"/>
    </source>
</evidence>
<keyword evidence="9" id="KW-1185">Reference proteome</keyword>
<comment type="catalytic activity">
    <reaction evidence="6">
        <text>Cleaves type-1 transmembrane domains using a catalytic dyad composed of serine and histidine that are contributed by different transmembrane domains.</text>
        <dbReference type="EC" id="3.4.21.105"/>
    </reaction>
</comment>
<comment type="subcellular location">
    <subcellularLocation>
        <location evidence="1 6">Membrane</location>
        <topology evidence="1 6">Multi-pass membrane protein</topology>
    </subcellularLocation>
</comment>
<feature type="transmembrane region" description="Helical" evidence="6">
    <location>
        <begin position="114"/>
        <end position="137"/>
    </location>
</feature>
<keyword evidence="6" id="KW-0720">Serine protease</keyword>
<dbReference type="AlphaFoldDB" id="A0A7N0TKJ0"/>
<evidence type="ECO:0000256" key="1">
    <source>
        <dbReference type="ARBA" id="ARBA00004141"/>
    </source>
</evidence>